<evidence type="ECO:0000313" key="3">
    <source>
        <dbReference type="WBParaSite" id="TCNE_0001173701-mRNA-1"/>
    </source>
</evidence>
<dbReference type="WBParaSite" id="TCNE_0001173701-mRNA-1">
    <property type="protein sequence ID" value="TCNE_0001173701-mRNA-1"/>
    <property type="gene ID" value="TCNE_0001173701"/>
</dbReference>
<reference evidence="3" key="1">
    <citation type="submission" date="2016-06" db="UniProtKB">
        <authorList>
            <consortium name="WormBaseParasite"/>
        </authorList>
    </citation>
    <scope>IDENTIFICATION</scope>
</reference>
<keyword evidence="2" id="KW-1185">Reference proteome</keyword>
<protein>
    <submittedName>
        <fullName evidence="3">MIF4G domain-containing protein</fullName>
    </submittedName>
</protein>
<gene>
    <name evidence="1" type="ORF">TCNE_LOCUS11737</name>
</gene>
<evidence type="ECO:0000313" key="2">
    <source>
        <dbReference type="Proteomes" id="UP000050794"/>
    </source>
</evidence>
<dbReference type="AlphaFoldDB" id="A0A183UTB7"/>
<evidence type="ECO:0000313" key="1">
    <source>
        <dbReference type="EMBL" id="VDM43058.1"/>
    </source>
</evidence>
<reference evidence="1 2" key="2">
    <citation type="submission" date="2018-11" db="EMBL/GenBank/DDBJ databases">
        <authorList>
            <consortium name="Pathogen Informatics"/>
        </authorList>
    </citation>
    <scope>NUCLEOTIDE SEQUENCE [LARGE SCALE GENOMIC DNA]</scope>
</reference>
<proteinExistence type="predicted"/>
<organism evidence="2 3">
    <name type="scientific">Toxocara canis</name>
    <name type="common">Canine roundworm</name>
    <dbReference type="NCBI Taxonomy" id="6265"/>
    <lineage>
        <taxon>Eukaryota</taxon>
        <taxon>Metazoa</taxon>
        <taxon>Ecdysozoa</taxon>
        <taxon>Nematoda</taxon>
        <taxon>Chromadorea</taxon>
        <taxon>Rhabditida</taxon>
        <taxon>Spirurina</taxon>
        <taxon>Ascaridomorpha</taxon>
        <taxon>Ascaridoidea</taxon>
        <taxon>Toxocaridae</taxon>
        <taxon>Toxocara</taxon>
    </lineage>
</organism>
<accession>A0A183UTB7</accession>
<dbReference type="Proteomes" id="UP000050794">
    <property type="component" value="Unassembled WGS sequence"/>
</dbReference>
<sequence length="117" mass="13410">MSELSVKTIEEWKTLSSESLQNELEKVTTEFATKFEFSHIDVETRKALCNLFSECFCGSPSALRRLIICFIRILARDKQNIGQLLSEELSKLIIRSALLSDADFSFNWEGLCFCFSL</sequence>
<name>A0A183UTB7_TOXCA</name>
<dbReference type="EMBL" id="UYWY01020969">
    <property type="protein sequence ID" value="VDM43058.1"/>
    <property type="molecule type" value="Genomic_DNA"/>
</dbReference>